<sequence>MFTHLLKLNLPLCPFFLAKSYVAMRSARALARCRQAVDELEVFLRAINETQRRWAKRIAAQEAKVRRCMIVEDHCREKLRKTVLRFTHEQLKHLVSTDPLGHVDLKLPPHDVFEALHIPMDQISGFAVFVMARIHAFPSCILDVPRLSAIADLLAAWEILPPSKKERYETYADYAKESCGSSRVLSDEKPTSAEGETAIEPVAYQCFLRNGRKQLEASLGPVENAAWMALAPREWESLTLRQKRSYLPCRER</sequence>
<dbReference type="VEuPathDB" id="TriTrypDB:TcIL3000_10_1490"/>
<organism evidence="1">
    <name type="scientific">Trypanosoma congolense (strain IL3000)</name>
    <dbReference type="NCBI Taxonomy" id="1068625"/>
    <lineage>
        <taxon>Eukaryota</taxon>
        <taxon>Discoba</taxon>
        <taxon>Euglenozoa</taxon>
        <taxon>Kinetoplastea</taxon>
        <taxon>Metakinetoplastina</taxon>
        <taxon>Trypanosomatida</taxon>
        <taxon>Trypanosomatidae</taxon>
        <taxon>Trypanosoma</taxon>
        <taxon>Nannomonas</taxon>
    </lineage>
</organism>
<reference evidence="1" key="1">
    <citation type="journal article" date="2012" name="Proc. Natl. Acad. Sci. U.S.A.">
        <title>Antigenic diversity is generated by distinct evolutionary mechanisms in African trypanosome species.</title>
        <authorList>
            <person name="Jackson A.P."/>
            <person name="Berry A."/>
            <person name="Aslett M."/>
            <person name="Allison H.C."/>
            <person name="Burton P."/>
            <person name="Vavrova-Anderson J."/>
            <person name="Brown R."/>
            <person name="Browne H."/>
            <person name="Corton N."/>
            <person name="Hauser H."/>
            <person name="Gamble J."/>
            <person name="Gilderthorp R."/>
            <person name="Marcello L."/>
            <person name="McQuillan J."/>
            <person name="Otto T.D."/>
            <person name="Quail M.A."/>
            <person name="Sanders M.J."/>
            <person name="van Tonder A."/>
            <person name="Ginger M.L."/>
            <person name="Field M.C."/>
            <person name="Barry J.D."/>
            <person name="Hertz-Fowler C."/>
            <person name="Berriman M."/>
        </authorList>
    </citation>
    <scope>NUCLEOTIDE SEQUENCE</scope>
    <source>
        <strain evidence="1">IL3000</strain>
    </source>
</reference>
<name>G0UVH5_TRYCI</name>
<evidence type="ECO:0000313" key="1">
    <source>
        <dbReference type="EMBL" id="CCC93390.1"/>
    </source>
</evidence>
<protein>
    <submittedName>
        <fullName evidence="1">Uncharacterized protein TCIL3000_10_1490</fullName>
    </submittedName>
</protein>
<dbReference type="AlphaFoldDB" id="G0UVH5"/>
<gene>
    <name evidence="1" type="ORF">TCIL3000_10_1490</name>
</gene>
<proteinExistence type="predicted"/>
<dbReference type="EMBL" id="HE575323">
    <property type="protein sequence ID" value="CCC93390.1"/>
    <property type="molecule type" value="Genomic_DNA"/>
</dbReference>
<accession>G0UVH5</accession>